<gene>
    <name evidence="1" type="ORF">GCM10011452_00880</name>
</gene>
<dbReference type="EMBL" id="BMYQ01000001">
    <property type="protein sequence ID" value="GGW21255.1"/>
    <property type="molecule type" value="Genomic_DNA"/>
</dbReference>
<accession>A0A918MGV2</accession>
<evidence type="ECO:0000313" key="1">
    <source>
        <dbReference type="EMBL" id="GGW21255.1"/>
    </source>
</evidence>
<protein>
    <submittedName>
        <fullName evidence="1">Uncharacterized protein</fullName>
    </submittedName>
</protein>
<reference evidence="1" key="2">
    <citation type="submission" date="2020-09" db="EMBL/GenBank/DDBJ databases">
        <authorList>
            <person name="Sun Q."/>
            <person name="Kim S."/>
        </authorList>
    </citation>
    <scope>NUCLEOTIDE SEQUENCE</scope>
    <source>
        <strain evidence="1">KCTC 23714</strain>
    </source>
</reference>
<comment type="caution">
    <text evidence="1">The sequence shown here is derived from an EMBL/GenBank/DDBJ whole genome shotgun (WGS) entry which is preliminary data.</text>
</comment>
<reference evidence="1" key="1">
    <citation type="journal article" date="2014" name="Int. J. Syst. Evol. Microbiol.">
        <title>Complete genome sequence of Corynebacterium casei LMG S-19264T (=DSM 44701T), isolated from a smear-ripened cheese.</title>
        <authorList>
            <consortium name="US DOE Joint Genome Institute (JGI-PGF)"/>
            <person name="Walter F."/>
            <person name="Albersmeier A."/>
            <person name="Kalinowski J."/>
            <person name="Ruckert C."/>
        </authorList>
    </citation>
    <scope>NUCLEOTIDE SEQUENCE</scope>
    <source>
        <strain evidence="1">KCTC 23714</strain>
    </source>
</reference>
<sequence>MPLTDRMSQVQLAPAPCPLRAANPVIEMVMRLLLAGVVRRGRVYHSFTFRSRKGAVRGIVGPWRKGRVLATV</sequence>
<keyword evidence="2" id="KW-1185">Reference proteome</keyword>
<name>A0A918MGV2_9RHOB</name>
<dbReference type="AlphaFoldDB" id="A0A918MGV2"/>
<organism evidence="1 2">
    <name type="scientific">Gemmobacter lanyuensis</name>
    <dbReference type="NCBI Taxonomy" id="1054497"/>
    <lineage>
        <taxon>Bacteria</taxon>
        <taxon>Pseudomonadati</taxon>
        <taxon>Pseudomonadota</taxon>
        <taxon>Alphaproteobacteria</taxon>
        <taxon>Rhodobacterales</taxon>
        <taxon>Paracoccaceae</taxon>
        <taxon>Gemmobacter</taxon>
    </lineage>
</organism>
<dbReference type="Proteomes" id="UP000628984">
    <property type="component" value="Unassembled WGS sequence"/>
</dbReference>
<proteinExistence type="predicted"/>
<evidence type="ECO:0000313" key="2">
    <source>
        <dbReference type="Proteomes" id="UP000628984"/>
    </source>
</evidence>